<comment type="caution">
    <text evidence="1">The sequence shown here is derived from an EMBL/GenBank/DDBJ whole genome shotgun (WGS) entry which is preliminary data.</text>
</comment>
<keyword evidence="2" id="KW-1185">Reference proteome</keyword>
<organism evidence="1 2">
    <name type="scientific">Diphasiastrum complanatum</name>
    <name type="common">Issler's clubmoss</name>
    <name type="synonym">Lycopodium complanatum</name>
    <dbReference type="NCBI Taxonomy" id="34168"/>
    <lineage>
        <taxon>Eukaryota</taxon>
        <taxon>Viridiplantae</taxon>
        <taxon>Streptophyta</taxon>
        <taxon>Embryophyta</taxon>
        <taxon>Tracheophyta</taxon>
        <taxon>Lycopodiopsida</taxon>
        <taxon>Lycopodiales</taxon>
        <taxon>Lycopodiaceae</taxon>
        <taxon>Lycopodioideae</taxon>
        <taxon>Diphasiastrum</taxon>
    </lineage>
</organism>
<accession>A0ACC2DZ62</accession>
<dbReference type="Proteomes" id="UP001162992">
    <property type="component" value="Chromosome 4"/>
</dbReference>
<proteinExistence type="predicted"/>
<evidence type="ECO:0000313" key="1">
    <source>
        <dbReference type="EMBL" id="KAJ7559504.1"/>
    </source>
</evidence>
<sequence>MSRWSGCKWIPGLRLCCVVLFLECVMVNCQTDPGDLAILQSFVKSLSNPEVLGWSGNDPCGSSWRFIQCLGTKITGISASGVGLRGMLTPDLNKLSQLRYLGLQKNSFSGPLPSLNGLQALQTVYLDDNNFDTIPADFFKGLSGLQAIYLDYNNLNASTGWILPPDVGDCKLLLNLSLTNTSLSGSIPAFLGSMPSLKVLNLAYNKLSGGIPSSFSGSNLVQLQANNMLLTGPIDAVGNMPNLVQLWLQVNEISGTVPVGLSNAAILQDLRLNDNRLTGLIPVNLTGLPLKIFTVKNNQLVGPIPSFNSAVNFSYFGNNFCQSTPGIACALEVTALLSFIGAVGYPTSIVSTWTGNNPCTGWQGLACDLSGHVSSISLSNSQLAGTISPALADLSALVNVKLNNNNLTGTIPTRLTKLKSLKLLDLSNNDLSGPVPTFSQQVSVNIQGNKQVNKPQVPASSPTQPISSPPTQPQNGTPSASSPPHGDNSTTATTPSTIGSSASEPAPADNGPSGFSSHKSSSSSIGVVIGAAMGGSALLLLAFLTACFFYKKKQPVQGFTPVTVHPQDSGSDRDFVNGVVAINIESKRSGAQSRNRSGSSDVKVVETGNLVISIQVLRSATNNFSEDRILGRGGFGVVYKGVLDDGTNIAVKRMEAAVVSSKGLNEFQAEIAVLTKVRHRHLVALLGYCIDGHEKLLVYEYLSNGTLAQHLFEYIRLGWKPLDWKRRLSIALDVARGLEYLHGLAQESFIHRDLKPSNILLDDDSRAKVSDFGLVKLAPEGKYSVETKLAGTFGYLAPEYAVTGRVTTKADVFSFGVVMMELISGRRALDETQSEENLHLVAWFRRTQTIEGSFAKVIDPAMEMNSESFQSICVVAELAGHCVARQPYQRPDMGHVVNVLAPLLETWKPTDQELEDAGGIDLSMPLPQALKRWQASEDFTMNSLDDSQRSLPTKPAGFANSFTSDDAR</sequence>
<evidence type="ECO:0000313" key="2">
    <source>
        <dbReference type="Proteomes" id="UP001162992"/>
    </source>
</evidence>
<dbReference type="EMBL" id="CM055095">
    <property type="protein sequence ID" value="KAJ7559504.1"/>
    <property type="molecule type" value="Genomic_DNA"/>
</dbReference>
<gene>
    <name evidence="1" type="ORF">O6H91_04G088200</name>
</gene>
<reference evidence="2" key="1">
    <citation type="journal article" date="2024" name="Proc. Natl. Acad. Sci. U.S.A.">
        <title>Extraordinary preservation of gene collinearity over three hundred million years revealed in homosporous lycophytes.</title>
        <authorList>
            <person name="Li C."/>
            <person name="Wickell D."/>
            <person name="Kuo L.Y."/>
            <person name="Chen X."/>
            <person name="Nie B."/>
            <person name="Liao X."/>
            <person name="Peng D."/>
            <person name="Ji J."/>
            <person name="Jenkins J."/>
            <person name="Williams M."/>
            <person name="Shu S."/>
            <person name="Plott C."/>
            <person name="Barry K."/>
            <person name="Rajasekar S."/>
            <person name="Grimwood J."/>
            <person name="Han X."/>
            <person name="Sun S."/>
            <person name="Hou Z."/>
            <person name="He W."/>
            <person name="Dai G."/>
            <person name="Sun C."/>
            <person name="Schmutz J."/>
            <person name="Leebens-Mack J.H."/>
            <person name="Li F.W."/>
            <person name="Wang L."/>
        </authorList>
    </citation>
    <scope>NUCLEOTIDE SEQUENCE [LARGE SCALE GENOMIC DNA]</scope>
    <source>
        <strain evidence="2">cv. PW_Plant_1</strain>
    </source>
</reference>
<protein>
    <submittedName>
        <fullName evidence="1">Uncharacterized protein</fullName>
    </submittedName>
</protein>
<name>A0ACC2DZ62_DIPCM</name>